<evidence type="ECO:0000256" key="1">
    <source>
        <dbReference type="SAM" id="MobiDB-lite"/>
    </source>
</evidence>
<protein>
    <submittedName>
        <fullName evidence="2">GRAS family transcription factor</fullName>
    </submittedName>
</protein>
<evidence type="ECO:0000313" key="3">
    <source>
        <dbReference type="Proteomes" id="UP000187203"/>
    </source>
</evidence>
<feature type="region of interest" description="Disordered" evidence="1">
    <location>
        <begin position="1"/>
        <end position="125"/>
    </location>
</feature>
<accession>A0A1R3K5B2</accession>
<dbReference type="EMBL" id="AWUE01014662">
    <property type="protein sequence ID" value="OMP02236.1"/>
    <property type="molecule type" value="Genomic_DNA"/>
</dbReference>
<dbReference type="AlphaFoldDB" id="A0A1R3K5B2"/>
<proteinExistence type="predicted"/>
<evidence type="ECO:0000313" key="2">
    <source>
        <dbReference type="EMBL" id="OMP02236.1"/>
    </source>
</evidence>
<name>A0A1R3K5B2_9ROSI</name>
<feature type="compositionally biased region" description="Polar residues" evidence="1">
    <location>
        <begin position="18"/>
        <end position="33"/>
    </location>
</feature>
<organism evidence="2 3">
    <name type="scientific">Corchorus olitorius</name>
    <dbReference type="NCBI Taxonomy" id="93759"/>
    <lineage>
        <taxon>Eukaryota</taxon>
        <taxon>Viridiplantae</taxon>
        <taxon>Streptophyta</taxon>
        <taxon>Embryophyta</taxon>
        <taxon>Tracheophyta</taxon>
        <taxon>Spermatophyta</taxon>
        <taxon>Magnoliopsida</taxon>
        <taxon>eudicotyledons</taxon>
        <taxon>Gunneridae</taxon>
        <taxon>Pentapetalae</taxon>
        <taxon>rosids</taxon>
        <taxon>malvids</taxon>
        <taxon>Malvales</taxon>
        <taxon>Malvaceae</taxon>
        <taxon>Grewioideae</taxon>
        <taxon>Apeibeae</taxon>
        <taxon>Corchorus</taxon>
    </lineage>
</organism>
<dbReference type="Proteomes" id="UP000187203">
    <property type="component" value="Unassembled WGS sequence"/>
</dbReference>
<reference evidence="3" key="1">
    <citation type="submission" date="2013-09" db="EMBL/GenBank/DDBJ databases">
        <title>Corchorus olitorius genome sequencing.</title>
        <authorList>
            <person name="Alam M."/>
            <person name="Haque M.S."/>
            <person name="Islam M.S."/>
            <person name="Emdad E.M."/>
            <person name="Islam M.M."/>
            <person name="Ahmed B."/>
            <person name="Halim A."/>
            <person name="Hossen Q.M.M."/>
            <person name="Hossain M.Z."/>
            <person name="Ahmed R."/>
            <person name="Khan M.M."/>
            <person name="Islam R."/>
            <person name="Rashid M.M."/>
            <person name="Khan S.A."/>
            <person name="Rahman M.S."/>
            <person name="Alam M."/>
            <person name="Yahiya A.S."/>
            <person name="Khan M.S."/>
            <person name="Azam M.S."/>
            <person name="Haque T."/>
            <person name="Lashkar M.Z.H."/>
            <person name="Akhand A.I."/>
            <person name="Morshed G."/>
            <person name="Roy S."/>
            <person name="Uddin K.S."/>
            <person name="Rabeya T."/>
            <person name="Hossain A.S."/>
            <person name="Chowdhury A."/>
            <person name="Snigdha A.R."/>
            <person name="Mortoza M.S."/>
            <person name="Matin S.A."/>
            <person name="Hoque S.M.E."/>
            <person name="Islam M.K."/>
            <person name="Roy D.K."/>
            <person name="Haider R."/>
            <person name="Moosa M.M."/>
            <person name="Elias S.M."/>
            <person name="Hasan A.M."/>
            <person name="Jahan S."/>
            <person name="Shafiuddin M."/>
            <person name="Mahmood N."/>
            <person name="Shommy N.S."/>
        </authorList>
    </citation>
    <scope>NUCLEOTIDE SEQUENCE [LARGE SCALE GENOMIC DNA]</scope>
    <source>
        <strain evidence="3">cv. O-4</strain>
    </source>
</reference>
<gene>
    <name evidence="2" type="ORF">COLO4_11263</name>
</gene>
<comment type="caution">
    <text evidence="2">The sequence shown here is derived from an EMBL/GenBank/DDBJ whole genome shotgun (WGS) entry which is preliminary data.</text>
</comment>
<sequence length="181" mass="19391">MAGWTDEPLELGSDRPKTNNSASPLSISNSQNGEKLASSPDHSDRNESRGDKNSDVGGSTAEVAGLRTDALAVPVDESDGIGTSKESNDREGSAPDNSDDTIRNISTFGSKDGGIEPKGSGDSLCSRRRFAQSGLSRRTSASSVRLCKVFRNARRRKSLPLSGHIARRKRKIIYAEEVRAT</sequence>
<keyword evidence="3" id="KW-1185">Reference proteome</keyword>
<feature type="compositionally biased region" description="Basic and acidic residues" evidence="1">
    <location>
        <begin position="41"/>
        <end position="54"/>
    </location>
</feature>